<sequence>MDCSPFLNWDEEKLLTENEQPIIFRSLVATITSQPSLNESLKAKAVEFLESVEPDGGDSDALLTSLASPSDETLTGLIQCIVVLVSSPMQIIVSTTINMLNLLISSCSSQVLLALVNADMIPLLITILSPLSLSFTKAKYIHTYLIANVTYGVMLATRLFLTDFKSDSHDNQQAVCETVLKQVLVPSEQYIRHLCVNRYSIVDGYQCEWFLDLLAQLLQTCPYYQPTMDFVLHMPVCLAITSCLTFFENHESIRRLFNNMVNFQADCIEQSRDFRRSGTTMMRSLKMEGFDDVMEQRLLYDETGDLAEDIAIDSTELNILLGMNIEELE</sequence>
<accession>A0ABQ9Y7A0</accession>
<protein>
    <submittedName>
        <fullName evidence="2">Uncharacterized protein</fullName>
    </submittedName>
</protein>
<keyword evidence="1" id="KW-1133">Transmembrane helix</keyword>
<comment type="caution">
    <text evidence="2">The sequence shown here is derived from an EMBL/GenBank/DDBJ whole genome shotgun (WGS) entry which is preliminary data.</text>
</comment>
<gene>
    <name evidence="2" type="ORF">BLNAU_5351</name>
</gene>
<name>A0ABQ9Y7A0_9EUKA</name>
<keyword evidence="1" id="KW-0812">Transmembrane</keyword>
<keyword evidence="3" id="KW-1185">Reference proteome</keyword>
<dbReference type="Proteomes" id="UP001281761">
    <property type="component" value="Unassembled WGS sequence"/>
</dbReference>
<evidence type="ECO:0000256" key="1">
    <source>
        <dbReference type="SAM" id="Phobius"/>
    </source>
</evidence>
<organism evidence="2 3">
    <name type="scientific">Blattamonas nauphoetae</name>
    <dbReference type="NCBI Taxonomy" id="2049346"/>
    <lineage>
        <taxon>Eukaryota</taxon>
        <taxon>Metamonada</taxon>
        <taxon>Preaxostyla</taxon>
        <taxon>Oxymonadida</taxon>
        <taxon>Blattamonas</taxon>
    </lineage>
</organism>
<feature type="transmembrane region" description="Helical" evidence="1">
    <location>
        <begin position="112"/>
        <end position="135"/>
    </location>
</feature>
<proteinExistence type="predicted"/>
<evidence type="ECO:0000313" key="2">
    <source>
        <dbReference type="EMBL" id="KAK2959573.1"/>
    </source>
</evidence>
<evidence type="ECO:0000313" key="3">
    <source>
        <dbReference type="Proteomes" id="UP001281761"/>
    </source>
</evidence>
<feature type="transmembrane region" description="Helical" evidence="1">
    <location>
        <begin position="141"/>
        <end position="161"/>
    </location>
</feature>
<keyword evidence="1" id="KW-0472">Membrane</keyword>
<dbReference type="EMBL" id="JARBJD010000028">
    <property type="protein sequence ID" value="KAK2959573.1"/>
    <property type="molecule type" value="Genomic_DNA"/>
</dbReference>
<reference evidence="2 3" key="1">
    <citation type="journal article" date="2022" name="bioRxiv">
        <title>Genomics of Preaxostyla Flagellates Illuminates Evolutionary Transitions and the Path Towards Mitochondrial Loss.</title>
        <authorList>
            <person name="Novak L.V.F."/>
            <person name="Treitli S.C."/>
            <person name="Pyrih J."/>
            <person name="Halakuc P."/>
            <person name="Pipaliya S.V."/>
            <person name="Vacek V."/>
            <person name="Brzon O."/>
            <person name="Soukal P."/>
            <person name="Eme L."/>
            <person name="Dacks J.B."/>
            <person name="Karnkowska A."/>
            <person name="Elias M."/>
            <person name="Hampl V."/>
        </authorList>
    </citation>
    <scope>NUCLEOTIDE SEQUENCE [LARGE SCALE GENOMIC DNA]</scope>
    <source>
        <strain evidence="2">NAU3</strain>
        <tissue evidence="2">Gut</tissue>
    </source>
</reference>